<feature type="transmembrane region" description="Helical" evidence="1">
    <location>
        <begin position="141"/>
        <end position="159"/>
    </location>
</feature>
<dbReference type="RefSeq" id="WP_185956008.1">
    <property type="nucleotide sequence ID" value="NZ_FXTI01000002.1"/>
</dbReference>
<feature type="transmembrane region" description="Helical" evidence="1">
    <location>
        <begin position="57"/>
        <end position="77"/>
    </location>
</feature>
<dbReference type="AlphaFoldDB" id="A0A521BFC5"/>
<evidence type="ECO:0000313" key="2">
    <source>
        <dbReference type="EMBL" id="SMO45420.1"/>
    </source>
</evidence>
<evidence type="ECO:0008006" key="4">
    <source>
        <dbReference type="Google" id="ProtNLM"/>
    </source>
</evidence>
<gene>
    <name evidence="2" type="ORF">SAMN06264849_10232</name>
</gene>
<dbReference type="Pfam" id="PF12730">
    <property type="entry name" value="ABC2_membrane_4"/>
    <property type="match status" value="1"/>
</dbReference>
<name>A0A521BFC5_9BACL</name>
<keyword evidence="1" id="KW-0812">Transmembrane</keyword>
<keyword evidence="1" id="KW-1133">Transmembrane helix</keyword>
<accession>A0A521BFC5</accession>
<feature type="transmembrane region" description="Helical" evidence="1">
    <location>
        <begin position="98"/>
        <end position="121"/>
    </location>
</feature>
<evidence type="ECO:0000256" key="1">
    <source>
        <dbReference type="SAM" id="Phobius"/>
    </source>
</evidence>
<keyword evidence="1" id="KW-0472">Membrane</keyword>
<reference evidence="2 3" key="1">
    <citation type="submission" date="2017-05" db="EMBL/GenBank/DDBJ databases">
        <authorList>
            <person name="Varghese N."/>
            <person name="Submissions S."/>
        </authorList>
    </citation>
    <scope>NUCLEOTIDE SEQUENCE [LARGE SCALE GENOMIC DNA]</scope>
    <source>
        <strain evidence="2 3">DSM 45474</strain>
    </source>
</reference>
<feature type="transmembrane region" description="Helical" evidence="1">
    <location>
        <begin position="16"/>
        <end position="37"/>
    </location>
</feature>
<dbReference type="EMBL" id="FXTI01000002">
    <property type="protein sequence ID" value="SMO45420.1"/>
    <property type="molecule type" value="Genomic_DNA"/>
</dbReference>
<dbReference type="CDD" id="cd21809">
    <property type="entry name" value="ABC-2_lan_permease-like"/>
    <property type="match status" value="1"/>
</dbReference>
<feature type="transmembrane region" description="Helical" evidence="1">
    <location>
        <begin position="166"/>
        <end position="189"/>
    </location>
</feature>
<sequence>MLEMLISDIRKLNRTWIPWLLILAPFAFCGLQIANYMIRLELLHPLGWKGLVAWTNYFWPVTLILGITLLASMLSGMEHDAKAWTKIFILPINKTIPFFSKFQLLFVSMMIFVFLTYTGLIIIGNRFDLGPTAGMLVAQQLLYPFFASMPVMVLQFWLSMTIQNQAVPITIGVVGATLSLFLAYSPLPVLNLLPWAYIPLASPLQEGNVAQWPLIGVLLGCFLLIASGRHFAKREF</sequence>
<evidence type="ECO:0000313" key="3">
    <source>
        <dbReference type="Proteomes" id="UP000315636"/>
    </source>
</evidence>
<protein>
    <recommendedName>
        <fullName evidence="4">ABC-2 type transport system permease protein</fullName>
    </recommendedName>
</protein>
<dbReference type="Proteomes" id="UP000315636">
    <property type="component" value="Unassembled WGS sequence"/>
</dbReference>
<keyword evidence="3" id="KW-1185">Reference proteome</keyword>
<proteinExistence type="predicted"/>
<organism evidence="2 3">
    <name type="scientific">Melghirimyces algeriensis</name>
    <dbReference type="NCBI Taxonomy" id="910412"/>
    <lineage>
        <taxon>Bacteria</taxon>
        <taxon>Bacillati</taxon>
        <taxon>Bacillota</taxon>
        <taxon>Bacilli</taxon>
        <taxon>Bacillales</taxon>
        <taxon>Thermoactinomycetaceae</taxon>
        <taxon>Melghirimyces</taxon>
    </lineage>
</organism>
<feature type="transmembrane region" description="Helical" evidence="1">
    <location>
        <begin position="209"/>
        <end position="226"/>
    </location>
</feature>